<gene>
    <name evidence="2" type="ORF">GM1_025_00160</name>
</gene>
<evidence type="ECO:0000259" key="1">
    <source>
        <dbReference type="Pfam" id="PF13482"/>
    </source>
</evidence>
<dbReference type="OrthoDB" id="3274988at2"/>
<reference evidence="2 3" key="1">
    <citation type="submission" date="2013-02" db="EMBL/GenBank/DDBJ databases">
        <title>Whole genome shotgun sequence of Gordonia malaquae NBRC 108250.</title>
        <authorList>
            <person name="Yoshida I."/>
            <person name="Hosoyama A."/>
            <person name="Tsuchikane K."/>
            <person name="Ando Y."/>
            <person name="Baba S."/>
            <person name="Ohji S."/>
            <person name="Hamada M."/>
            <person name="Tamura T."/>
            <person name="Yamazoe A."/>
            <person name="Yamazaki S."/>
            <person name="Fujita N."/>
        </authorList>
    </citation>
    <scope>NUCLEOTIDE SEQUENCE [LARGE SCALE GENOMIC DNA]</scope>
    <source>
        <strain evidence="2 3">NBRC 108250</strain>
    </source>
</reference>
<keyword evidence="3" id="KW-1185">Reference proteome</keyword>
<comment type="caution">
    <text evidence="2">The sequence shown here is derived from an EMBL/GenBank/DDBJ whole genome shotgun (WGS) entry which is preliminary data.</text>
</comment>
<name>M3UM98_GORML</name>
<dbReference type="AlphaFoldDB" id="M3UM98"/>
<proteinExistence type="predicted"/>
<dbReference type="Proteomes" id="UP000035009">
    <property type="component" value="Unassembled WGS sequence"/>
</dbReference>
<evidence type="ECO:0000313" key="2">
    <source>
        <dbReference type="EMBL" id="GAC80970.1"/>
    </source>
</evidence>
<dbReference type="InterPro" id="IPR019993">
    <property type="entry name" value="RecB_nuclease_TM0106_put"/>
</dbReference>
<evidence type="ECO:0000313" key="3">
    <source>
        <dbReference type="Proteomes" id="UP000035009"/>
    </source>
</evidence>
<dbReference type="eggNOG" id="COG2251">
    <property type="taxonomic scope" value="Bacteria"/>
</dbReference>
<protein>
    <recommendedName>
        <fullName evidence="1">YprB ribonuclease H-like domain-containing protein</fullName>
    </recommendedName>
</protein>
<dbReference type="RefSeq" id="WP_008380355.1">
    <property type="nucleotide sequence ID" value="NZ_BAOP01000025.1"/>
</dbReference>
<sequence>MSSAVLGARNLTGCEHRLALDFTEHGDAAASDTSPEARRRIEAAQGHRDHVITTLHGFQSDRTPSDVVTVEAGTHRERVEQTRRAVEAGATWIFRAALPTDVERGRRGHAEALFRLGDGYLPIIVVNHRVTTLVNGERPADAPPPTLRTSPLWGWHPAVDATRSARSQRRDVMRLAHLTAMLDDLGWGTADAGARVGGLIGLDADCMVAVSLDAALTEYAEEFEHRHAIAEGSVPTVARRVGECRSCHWWTRCESDLADRRDVSLVVGGSQATVLQEAGITTFDALAAYRGDPPEDWPAAVPFADAIVSAASWVDDIPLVRRLDRPRLRRADIEVDVDMESYSERGAYMWGTLLTDNTDPSREVRYLPFVTWDPLPTLDEGRSFAEFWNWMAAERRAAREAGKTFAAYCYSQQAENRWLRGSADRFHGVVPGVPSRAEVDAFIGSKEWVDVFEAVGKNFVCPRGKGLKRIAPVAGFNWRDAEASGEASMEWYAAAVALDGAAFDESQRARLLTYNEDDVQATKVLREWISSQDVLELPTVREILTRRAAEGWVPTSRSV</sequence>
<organism evidence="2 3">
    <name type="scientific">Gordonia malaquae NBRC 108250</name>
    <dbReference type="NCBI Taxonomy" id="1223542"/>
    <lineage>
        <taxon>Bacteria</taxon>
        <taxon>Bacillati</taxon>
        <taxon>Actinomycetota</taxon>
        <taxon>Actinomycetes</taxon>
        <taxon>Mycobacteriales</taxon>
        <taxon>Gordoniaceae</taxon>
        <taxon>Gordonia</taxon>
    </lineage>
</organism>
<accession>M3UM98</accession>
<feature type="domain" description="YprB ribonuclease H-like" evidence="1">
    <location>
        <begin position="445"/>
        <end position="529"/>
    </location>
</feature>
<dbReference type="EMBL" id="BAOP01000025">
    <property type="protein sequence ID" value="GAC80970.1"/>
    <property type="molecule type" value="Genomic_DNA"/>
</dbReference>
<dbReference type="Pfam" id="PF13482">
    <property type="entry name" value="RNase_H_2"/>
    <property type="match status" value="1"/>
</dbReference>
<dbReference type="NCBIfam" id="TIGR03491">
    <property type="entry name" value="TM0106 family RecB-like putative nuclease"/>
    <property type="match status" value="1"/>
</dbReference>
<dbReference type="InterPro" id="IPR038720">
    <property type="entry name" value="YprB_RNase_H-like_dom"/>
</dbReference>
<dbReference type="STRING" id="410332.SAMN04488550_4418"/>